<keyword evidence="10" id="KW-0677">Repeat</keyword>
<dbReference type="SMART" id="SM00013">
    <property type="entry name" value="LRRNT"/>
    <property type="match status" value="1"/>
</dbReference>
<dbReference type="GO" id="GO:0004601">
    <property type="term" value="F:peroxidase activity"/>
    <property type="evidence" value="ECO:0007669"/>
    <property type="project" value="InterPro"/>
</dbReference>
<evidence type="ECO:0000256" key="11">
    <source>
        <dbReference type="ARBA" id="ARBA00022989"/>
    </source>
</evidence>
<keyword evidence="12" id="KW-0560">Oxidoreductase</keyword>
<dbReference type="OMA" id="MECRRNR"/>
<keyword evidence="14" id="KW-0472">Membrane</keyword>
<evidence type="ECO:0000259" key="27">
    <source>
        <dbReference type="PROSITE" id="PS50835"/>
    </source>
</evidence>
<organism evidence="28 29">
    <name type="scientific">Ciona savignyi</name>
    <name type="common">Pacific transparent sea squirt</name>
    <dbReference type="NCBI Taxonomy" id="51511"/>
    <lineage>
        <taxon>Eukaryota</taxon>
        <taxon>Metazoa</taxon>
        <taxon>Chordata</taxon>
        <taxon>Tunicata</taxon>
        <taxon>Ascidiacea</taxon>
        <taxon>Phlebobranchia</taxon>
        <taxon>Cionidae</taxon>
        <taxon>Ciona</taxon>
    </lineage>
</organism>
<comment type="catalytic activity">
    <reaction evidence="21">
        <text>L-tyrosyl-[protein] + bromide + H2O2 + H(+) = 3-bromo-L-tyrosyl-[protein] + 2 H2O</text>
        <dbReference type="Rhea" id="RHEA:69360"/>
        <dbReference type="Rhea" id="RHEA-COMP:10136"/>
        <dbReference type="Rhea" id="RHEA-COMP:17686"/>
        <dbReference type="ChEBI" id="CHEBI:15377"/>
        <dbReference type="ChEBI" id="CHEBI:15378"/>
        <dbReference type="ChEBI" id="CHEBI:15858"/>
        <dbReference type="ChEBI" id="CHEBI:16240"/>
        <dbReference type="ChEBI" id="CHEBI:46858"/>
        <dbReference type="ChEBI" id="CHEBI:183512"/>
    </reaction>
    <physiologicalReaction direction="left-to-right" evidence="21">
        <dbReference type="Rhea" id="RHEA:69361"/>
    </physiologicalReaction>
</comment>
<dbReference type="FunFam" id="2.60.40.10:FF:000612">
    <property type="entry name" value="palladin isoform X1"/>
    <property type="match status" value="1"/>
</dbReference>
<reference evidence="28" key="2">
    <citation type="submission" date="2025-08" db="UniProtKB">
        <authorList>
            <consortium name="Ensembl"/>
        </authorList>
    </citation>
    <scope>IDENTIFICATION</scope>
</reference>
<dbReference type="PROSITE" id="PS50835">
    <property type="entry name" value="IG_LIKE"/>
    <property type="match status" value="4"/>
</dbReference>
<reference evidence="29" key="1">
    <citation type="submission" date="2003-08" db="EMBL/GenBank/DDBJ databases">
        <authorList>
            <person name="Birren B."/>
            <person name="Nusbaum C."/>
            <person name="Abebe A."/>
            <person name="Abouelleil A."/>
            <person name="Adekoya E."/>
            <person name="Ait-zahra M."/>
            <person name="Allen N."/>
            <person name="Allen T."/>
            <person name="An P."/>
            <person name="Anderson M."/>
            <person name="Anderson S."/>
            <person name="Arachchi H."/>
            <person name="Armbruster J."/>
            <person name="Bachantsang P."/>
            <person name="Baldwin J."/>
            <person name="Barry A."/>
            <person name="Bayul T."/>
            <person name="Blitshsteyn B."/>
            <person name="Bloom T."/>
            <person name="Blye J."/>
            <person name="Boguslavskiy L."/>
            <person name="Borowsky M."/>
            <person name="Boukhgalter B."/>
            <person name="Brunache A."/>
            <person name="Butler J."/>
            <person name="Calixte N."/>
            <person name="Calvo S."/>
            <person name="Camarata J."/>
            <person name="Campo K."/>
            <person name="Chang J."/>
            <person name="Cheshatsang Y."/>
            <person name="Citroen M."/>
            <person name="Collymore A."/>
            <person name="Considine T."/>
            <person name="Cook A."/>
            <person name="Cooke P."/>
            <person name="Corum B."/>
            <person name="Cuomo C."/>
            <person name="David R."/>
            <person name="Dawoe T."/>
            <person name="Degray S."/>
            <person name="Dodge S."/>
            <person name="Dooley K."/>
            <person name="Dorje P."/>
            <person name="Dorjee K."/>
            <person name="Dorris L."/>
            <person name="Duffey N."/>
            <person name="Dupes A."/>
            <person name="Elkins T."/>
            <person name="Engels R."/>
            <person name="Erickson J."/>
            <person name="Farina A."/>
            <person name="Faro S."/>
            <person name="Ferreira P."/>
            <person name="Fischer H."/>
            <person name="Fitzgerald M."/>
            <person name="Foley K."/>
            <person name="Gage D."/>
            <person name="Galagan J."/>
            <person name="Gearin G."/>
            <person name="Gnerre S."/>
            <person name="Gnirke A."/>
            <person name="Goyette A."/>
            <person name="Graham J."/>
            <person name="Grandbois E."/>
            <person name="Gyaltsen K."/>
            <person name="Hafez N."/>
            <person name="Hagopian D."/>
            <person name="Hagos B."/>
            <person name="Hall J."/>
            <person name="Hatcher B."/>
            <person name="Heller A."/>
            <person name="Higgins H."/>
            <person name="Honan T."/>
            <person name="Horn A."/>
            <person name="Houde N."/>
            <person name="Hughes L."/>
            <person name="Hulme W."/>
            <person name="Husby E."/>
            <person name="Iliev I."/>
            <person name="Jaffe D."/>
            <person name="Jones C."/>
            <person name="Kamal M."/>
            <person name="Kamat A."/>
            <person name="Kamvysselis M."/>
            <person name="Karlsson E."/>
            <person name="Kells C."/>
            <person name="Kieu A."/>
            <person name="Kisner P."/>
            <person name="Kodira C."/>
            <person name="Kulbokas E."/>
            <person name="Labutti K."/>
            <person name="Lama D."/>
            <person name="Landers T."/>
            <person name="Leger J."/>
            <person name="Levine S."/>
            <person name="Lewis D."/>
            <person name="Lewis T."/>
            <person name="Lindblad-toh K."/>
            <person name="Liu X."/>
            <person name="Lokyitsang T."/>
            <person name="Lokyitsang Y."/>
            <person name="Lucien O."/>
            <person name="Lui A."/>
            <person name="Ma L.J."/>
            <person name="Mabbitt R."/>
            <person name="Macdonald J."/>
            <person name="Maclean C."/>
            <person name="Major J."/>
            <person name="Manning J."/>
            <person name="Marabella R."/>
            <person name="Maru K."/>
            <person name="Matthews C."/>
            <person name="Mauceli E."/>
            <person name="Mccarthy M."/>
            <person name="Mcdonough S."/>
            <person name="Mcghee T."/>
            <person name="Meldrim J."/>
            <person name="Meneus L."/>
            <person name="Mesirov J."/>
            <person name="Mihalev A."/>
            <person name="Mihova T."/>
            <person name="Mikkelsen T."/>
            <person name="Mlenga V."/>
            <person name="Moru K."/>
            <person name="Mozes J."/>
            <person name="Mulrain L."/>
            <person name="Munson G."/>
            <person name="Naylor J."/>
            <person name="Newes C."/>
            <person name="Nguyen C."/>
            <person name="Nguyen N."/>
            <person name="Nguyen T."/>
            <person name="Nicol R."/>
            <person name="Nielsen C."/>
            <person name="Nizzari M."/>
            <person name="Norbu C."/>
            <person name="Norbu N."/>
            <person name="O'donnell P."/>
            <person name="Okoawo O."/>
            <person name="O'leary S."/>
            <person name="Omotosho B."/>
            <person name="O'neill K."/>
            <person name="Osman S."/>
            <person name="Parker S."/>
            <person name="Perrin D."/>
            <person name="Phunkhang P."/>
            <person name="Piqani B."/>
            <person name="Purcell S."/>
            <person name="Rachupka T."/>
            <person name="Ramasamy U."/>
            <person name="Rameau R."/>
            <person name="Ray V."/>
            <person name="Raymond C."/>
            <person name="Retta R."/>
            <person name="Richardson S."/>
            <person name="Rise C."/>
            <person name="Rodriguez J."/>
            <person name="Rogers J."/>
            <person name="Rogov P."/>
            <person name="Rutman M."/>
            <person name="Schupbach R."/>
            <person name="Seaman C."/>
            <person name="Settipalli S."/>
            <person name="Sharpe T."/>
            <person name="Sheridan J."/>
            <person name="Sherpa N."/>
            <person name="Shi J."/>
            <person name="Smirnov S."/>
            <person name="Smith C."/>
            <person name="Sougnez C."/>
            <person name="Spencer B."/>
            <person name="Stalker J."/>
            <person name="Stange-thomann N."/>
            <person name="Stavropoulos S."/>
            <person name="Stetson K."/>
            <person name="Stone C."/>
            <person name="Stone S."/>
            <person name="Stubbs M."/>
            <person name="Talamas J."/>
            <person name="Tchuinga P."/>
            <person name="Tenzing P."/>
            <person name="Tesfaye S."/>
            <person name="Theodore J."/>
            <person name="Thoulutsang Y."/>
            <person name="Topham K."/>
            <person name="Towey S."/>
            <person name="Tsamla T."/>
            <person name="Tsomo N."/>
            <person name="Vallee D."/>
            <person name="Vassiliev H."/>
            <person name="Venkataraman V."/>
            <person name="Vinson J."/>
            <person name="Vo A."/>
            <person name="Wade C."/>
            <person name="Wang S."/>
            <person name="Wangchuk T."/>
            <person name="Wangdi T."/>
            <person name="Whittaker C."/>
            <person name="Wilkinson J."/>
            <person name="Wu Y."/>
            <person name="Wyman D."/>
            <person name="Yadav S."/>
            <person name="Yang S."/>
            <person name="Yang X."/>
            <person name="Yeager S."/>
            <person name="Yee E."/>
            <person name="Young G."/>
            <person name="Zainoun J."/>
            <person name="Zembeck L."/>
            <person name="Zimmer A."/>
            <person name="Zody M."/>
            <person name="Lander E."/>
        </authorList>
    </citation>
    <scope>NUCLEOTIDE SEQUENCE [LARGE SCALE GENOMIC DNA]</scope>
</reference>
<feature type="domain" description="Ig-like" evidence="27">
    <location>
        <begin position="465"/>
        <end position="550"/>
    </location>
</feature>
<dbReference type="SMART" id="SM00408">
    <property type="entry name" value="IGc2"/>
    <property type="match status" value="4"/>
</dbReference>
<comment type="similarity">
    <text evidence="23">Belongs to the peroxidase family. XPO subfamily.</text>
</comment>
<evidence type="ECO:0000256" key="2">
    <source>
        <dbReference type="ARBA" id="ARBA00004167"/>
    </source>
</evidence>
<comment type="cofactor">
    <cofactor evidence="1">
        <name>heme b</name>
        <dbReference type="ChEBI" id="CHEBI:60344"/>
    </cofactor>
</comment>
<keyword evidence="17" id="KW-0393">Immunoglobulin domain</keyword>
<dbReference type="SMART" id="SM00409">
    <property type="entry name" value="IG"/>
    <property type="match status" value="4"/>
</dbReference>
<dbReference type="PROSITE" id="PS51450">
    <property type="entry name" value="LRR"/>
    <property type="match status" value="1"/>
</dbReference>
<evidence type="ECO:0000313" key="28">
    <source>
        <dbReference type="Ensembl" id="ENSCSAVP00000015799.1"/>
    </source>
</evidence>
<evidence type="ECO:0000256" key="15">
    <source>
        <dbReference type="ARBA" id="ARBA00023157"/>
    </source>
</evidence>
<evidence type="ECO:0000256" key="10">
    <source>
        <dbReference type="ARBA" id="ARBA00022737"/>
    </source>
</evidence>
<dbReference type="InterPro" id="IPR000372">
    <property type="entry name" value="LRRNT"/>
</dbReference>
<evidence type="ECO:0000256" key="8">
    <source>
        <dbReference type="ARBA" id="ARBA00022723"/>
    </source>
</evidence>
<dbReference type="InterPro" id="IPR007110">
    <property type="entry name" value="Ig-like_dom"/>
</dbReference>
<evidence type="ECO:0000256" key="25">
    <source>
        <dbReference type="PIRSR" id="PIRSR619791-2"/>
    </source>
</evidence>
<evidence type="ECO:0000313" key="29">
    <source>
        <dbReference type="Proteomes" id="UP000007875"/>
    </source>
</evidence>
<proteinExistence type="inferred from homology"/>
<dbReference type="PANTHER" id="PTHR11475:SF58">
    <property type="entry name" value="PEROXIDASIN"/>
    <property type="match status" value="1"/>
</dbReference>
<keyword evidence="13 25" id="KW-0408">Iron</keyword>
<dbReference type="GO" id="GO:0005886">
    <property type="term" value="C:plasma membrane"/>
    <property type="evidence" value="ECO:0007669"/>
    <property type="project" value="UniProtKB-SubCell"/>
</dbReference>
<evidence type="ECO:0000256" key="21">
    <source>
        <dbReference type="ARBA" id="ARBA00048887"/>
    </source>
</evidence>
<evidence type="ECO:0000256" key="18">
    <source>
        <dbReference type="ARBA" id="ARBA00047544"/>
    </source>
</evidence>
<evidence type="ECO:0000256" key="12">
    <source>
        <dbReference type="ARBA" id="ARBA00023002"/>
    </source>
</evidence>
<evidence type="ECO:0000256" key="1">
    <source>
        <dbReference type="ARBA" id="ARBA00001970"/>
    </source>
</evidence>
<sequence length="1351" mass="151946">FHFIVFLLELGRISNAQRPGNRRCPTGCVCFVTTVRCMHLRLDSIPRVPVETRILDMRFNRIRSIPSSTFHRMWNLNTLLLNNNEIQSISEDAFRGLSSLKYLYLYKNRIRTIHKRAFNGLVSLEQLYLHDNKLVTVPSGTFATLPKLERLLLHANLIETLPNRLFDHLTSLKRLRLDGNRLRCDCDLSWLATFLKGPGRKIFAAAICHHPRTLSGRNIPGIAASEFHCDNDRNIAPIFYEQPEDVEVQQGEAVTFRCGVRGSPKPLVTWYHNGWVILAVRLDTRVRKLNEGSLMIQSSRQSDRGNYKCTAENEVGSLESTVASLTFSGSTGPPVFVTVPRDQENNGTYTCMAANSEGYINSSAKLIVRSPPIFTSNPTDQSAVQGRSVTLECNAEGVPAPKITWLRDGNLLARDQRYLLYFLIFPGSLVIRQVNPGDEGTYTCKAKSSVGVSTTDAFLTIMVPPRFTVRPQNQRVRQGLTVDFQCQVAGRPQPQIVWTVNGRAVPDDPRFTLLPSGTLRLLRAQPDHAGNYRCEAANAVGAQHAQVSLTVVPSTPLSFVRTPLDQTVDAGTHVRIPCHINGGGVGEDSSTSVIWSKDGIRLTSRYSITRAPSSELLIRQVARDDTGRYECRVRSGSDAIAACKLILHQLVLSELYETIQTATNDVNQRINNTIEHFNDRYDILPWDLLTLVRFPSTRAGVDFARAAEVFDVTLRMIECCVRQGMKLKNDEEQDVISLIGTEAVELVANLSGCAAHRPTIDCSRDICFHRKFRSSDGTCNNLHHPMWGASLTPFHRILQPIYENGFNAPISWNSNKKYNNNTLPSPRSVSVSVLMSAGSRPPREDPEFTHMVMQWGQFLDHDLDFTTMAPSVQRFSDGLACRDTCEHEAPCFPIGGEIIRNFSLIVNMIRCMEFTRSSAVCGSGITSVFFSAISRREQINQITYLDGSNIYSSSENEMRNLRDLSNDLGLLKEGQSLELGQKPLLPYNVYSDLESGDGETAQQRSVPCFLAGDLRANEQVSLTTMHTLWMREHNRIARYIKQANSHWDGETIFHETRKIVGAQLQHITYSHWLPKILGPFNSMIGEYRGYDPNTPSSIVNVFATAAFRFGHTMINPIMYRLNETWHETRQGNLNLHQAFFAPFRIVHEGGIDPLIRGLIAKPMKKRDSNSNMNAELIERLFAMAEEVALDLGALNIQRGRDHALPFYNDWREFCNLSRADSFEDLAPEIKNAEVRNKLRELYKVPSNIDPFVGMIVEDVVPGSRLGPTLACILGEQFKRTRDGDRFWYENPGIFSPTQLNSLKQASLARVICDNTDSIKSVPRDVFLNQPLADFVPCDEVPSIDLSAWIDC</sequence>
<dbReference type="Gene3D" id="2.60.40.10">
    <property type="entry name" value="Immunoglobulins"/>
    <property type="match status" value="4"/>
</dbReference>
<evidence type="ECO:0000256" key="16">
    <source>
        <dbReference type="ARBA" id="ARBA00023180"/>
    </source>
</evidence>
<keyword evidence="7" id="KW-0812">Transmembrane</keyword>
<comment type="catalytic activity">
    <reaction evidence="20">
        <text>L-lysyl-[collagen] + L-methionyl-[collagen] + hypobromite = [collagen]-L-lysyl-N-S-L-methionyl-[collagen] + bromide + H2O + H(+)</text>
        <dbReference type="Rhea" id="RHEA:66024"/>
        <dbReference type="Rhea" id="RHEA-COMP:12751"/>
        <dbReference type="Rhea" id="RHEA-COMP:16949"/>
        <dbReference type="Rhea" id="RHEA-COMP:16951"/>
        <dbReference type="ChEBI" id="CHEBI:15377"/>
        <dbReference type="ChEBI" id="CHEBI:15378"/>
        <dbReference type="ChEBI" id="CHEBI:15858"/>
        <dbReference type="ChEBI" id="CHEBI:16044"/>
        <dbReference type="ChEBI" id="CHEBI:29250"/>
        <dbReference type="ChEBI" id="CHEBI:29969"/>
        <dbReference type="ChEBI" id="CHEBI:166867"/>
    </reaction>
    <physiologicalReaction direction="left-to-right" evidence="20">
        <dbReference type="Rhea" id="RHEA:66025"/>
    </physiologicalReaction>
</comment>
<dbReference type="SUPFAM" id="SSF52058">
    <property type="entry name" value="L domain-like"/>
    <property type="match status" value="1"/>
</dbReference>
<dbReference type="FunFam" id="2.60.40.10:FF:000032">
    <property type="entry name" value="palladin isoform X1"/>
    <property type="match status" value="1"/>
</dbReference>
<dbReference type="Pfam" id="PF03098">
    <property type="entry name" value="An_peroxidase"/>
    <property type="match status" value="1"/>
</dbReference>
<keyword evidence="15" id="KW-1015">Disulfide bond</keyword>
<comment type="subcellular location">
    <subcellularLocation>
        <location evidence="3">Cell membrane</location>
    </subcellularLocation>
    <subcellularLocation>
        <location evidence="2">Membrane</location>
        <topology evidence="2">Single-pass membrane protein</topology>
    </subcellularLocation>
</comment>
<evidence type="ECO:0000256" key="22">
    <source>
        <dbReference type="ARBA" id="ARBA00049501"/>
    </source>
</evidence>
<keyword evidence="6 25" id="KW-0349">Heme</keyword>
<feature type="domain" description="Ig-like" evidence="27">
    <location>
        <begin position="553"/>
        <end position="641"/>
    </location>
</feature>
<dbReference type="PANTHER" id="PTHR11475">
    <property type="entry name" value="OXIDASE/PEROXIDASE"/>
    <property type="match status" value="1"/>
</dbReference>
<dbReference type="SMART" id="SM00369">
    <property type="entry name" value="LRR_TYP"/>
    <property type="match status" value="6"/>
</dbReference>
<feature type="binding site" description="axial binding residue" evidence="25">
    <location>
        <position position="1111"/>
    </location>
    <ligand>
        <name>heme b</name>
        <dbReference type="ChEBI" id="CHEBI:60344"/>
    </ligand>
    <ligandPart>
        <name>Fe</name>
        <dbReference type="ChEBI" id="CHEBI:18248"/>
    </ligandPart>
</feature>
<accession>H2ZDY3</accession>
<dbReference type="SMART" id="SM00082">
    <property type="entry name" value="LRRCT"/>
    <property type="match status" value="1"/>
</dbReference>
<dbReference type="eggNOG" id="KOG2408">
    <property type="taxonomic scope" value="Eukaryota"/>
</dbReference>
<protein>
    <recommendedName>
        <fullName evidence="24">Cell adhesion molecule-related/down-regulated by oncogenes</fullName>
    </recommendedName>
</protein>
<dbReference type="Proteomes" id="UP000007875">
    <property type="component" value="Unassembled WGS sequence"/>
</dbReference>
<evidence type="ECO:0000256" key="14">
    <source>
        <dbReference type="ARBA" id="ARBA00023136"/>
    </source>
</evidence>
<comment type="catalytic activity">
    <reaction evidence="22">
        <text>hypobromite + L-tyrosyl-[protein] + H(+) = 3-bromo-L-tyrosyl-[protein] + H2O</text>
        <dbReference type="Rhea" id="RHEA:69356"/>
        <dbReference type="Rhea" id="RHEA-COMP:10136"/>
        <dbReference type="Rhea" id="RHEA-COMP:17686"/>
        <dbReference type="ChEBI" id="CHEBI:15377"/>
        <dbReference type="ChEBI" id="CHEBI:15378"/>
        <dbReference type="ChEBI" id="CHEBI:29250"/>
        <dbReference type="ChEBI" id="CHEBI:46858"/>
        <dbReference type="ChEBI" id="CHEBI:183512"/>
    </reaction>
    <physiologicalReaction direction="left-to-right" evidence="22">
        <dbReference type="Rhea" id="RHEA:69357"/>
    </physiologicalReaction>
</comment>
<dbReference type="Pfam" id="PF07679">
    <property type="entry name" value="I-set"/>
    <property type="match status" value="4"/>
</dbReference>
<dbReference type="InterPro" id="IPR010255">
    <property type="entry name" value="Haem_peroxidase_sf"/>
</dbReference>
<dbReference type="Pfam" id="PF13855">
    <property type="entry name" value="LRR_8"/>
    <property type="match status" value="1"/>
</dbReference>
<evidence type="ECO:0000256" key="19">
    <source>
        <dbReference type="ARBA" id="ARBA00047610"/>
    </source>
</evidence>
<dbReference type="PROSITE" id="PS50292">
    <property type="entry name" value="PEROXIDASE_3"/>
    <property type="match status" value="1"/>
</dbReference>
<keyword evidence="16" id="KW-0325">Glycoprotein</keyword>
<comment type="catalytic activity">
    <reaction evidence="19">
        <text>L-lysyl-[collagen] + L-methionyl-[collagen] + H2O2 = [collagen]-L-lysyl-N-S-L-methionyl-[collagen] + 2 H2O + H(+)</text>
        <dbReference type="Rhea" id="RHEA:66020"/>
        <dbReference type="Rhea" id="RHEA-COMP:12751"/>
        <dbReference type="Rhea" id="RHEA-COMP:16949"/>
        <dbReference type="Rhea" id="RHEA-COMP:16951"/>
        <dbReference type="ChEBI" id="CHEBI:15377"/>
        <dbReference type="ChEBI" id="CHEBI:15378"/>
        <dbReference type="ChEBI" id="CHEBI:16044"/>
        <dbReference type="ChEBI" id="CHEBI:16240"/>
        <dbReference type="ChEBI" id="CHEBI:29969"/>
        <dbReference type="ChEBI" id="CHEBI:166867"/>
    </reaction>
    <physiologicalReaction direction="left-to-right" evidence="19">
        <dbReference type="Rhea" id="RHEA:66021"/>
    </physiologicalReaction>
</comment>
<dbReference type="STRING" id="51511.ENSCSAVP00000015799"/>
<keyword evidence="8 25" id="KW-0479">Metal-binding</keyword>
<dbReference type="SUPFAM" id="SSF48113">
    <property type="entry name" value="Heme-dependent peroxidases"/>
    <property type="match status" value="1"/>
</dbReference>
<keyword evidence="5" id="KW-0433">Leucine-rich repeat</keyword>
<dbReference type="InParanoid" id="H2ZDY3"/>
<dbReference type="Gene3D" id="1.10.640.10">
    <property type="entry name" value="Haem peroxidase domain superfamily, animal type"/>
    <property type="match status" value="1"/>
</dbReference>
<dbReference type="InterPro" id="IPR000483">
    <property type="entry name" value="Cys-rich_flank_reg_C"/>
</dbReference>
<dbReference type="SUPFAM" id="SSF48726">
    <property type="entry name" value="Immunoglobulin"/>
    <property type="match status" value="5"/>
</dbReference>
<evidence type="ECO:0000256" key="20">
    <source>
        <dbReference type="ARBA" id="ARBA00048396"/>
    </source>
</evidence>
<feature type="chain" id="PRO_5003578650" description="Cell adhesion molecule-related/down-regulated by oncogenes" evidence="26">
    <location>
        <begin position="17"/>
        <end position="1351"/>
    </location>
</feature>
<dbReference type="InterPro" id="IPR036179">
    <property type="entry name" value="Ig-like_dom_sf"/>
</dbReference>
<dbReference type="InterPro" id="IPR001611">
    <property type="entry name" value="Leu-rich_rpt"/>
</dbReference>
<dbReference type="GO" id="GO:0046872">
    <property type="term" value="F:metal ion binding"/>
    <property type="evidence" value="ECO:0007669"/>
    <property type="project" value="UniProtKB-KW"/>
</dbReference>
<dbReference type="GO" id="GO:0020037">
    <property type="term" value="F:heme binding"/>
    <property type="evidence" value="ECO:0007669"/>
    <property type="project" value="InterPro"/>
</dbReference>
<evidence type="ECO:0000256" key="3">
    <source>
        <dbReference type="ARBA" id="ARBA00004236"/>
    </source>
</evidence>
<reference evidence="28" key="3">
    <citation type="submission" date="2025-09" db="UniProtKB">
        <authorList>
            <consortium name="Ensembl"/>
        </authorList>
    </citation>
    <scope>IDENTIFICATION</scope>
</reference>
<dbReference type="InterPro" id="IPR003598">
    <property type="entry name" value="Ig_sub2"/>
</dbReference>
<dbReference type="InterPro" id="IPR013098">
    <property type="entry name" value="Ig_I-set"/>
</dbReference>
<comment type="catalytic activity">
    <reaction evidence="18">
        <text>bromide + H2O2 = hypobromite + H2O</text>
        <dbReference type="Rhea" id="RHEA:66016"/>
        <dbReference type="ChEBI" id="CHEBI:15377"/>
        <dbReference type="ChEBI" id="CHEBI:15858"/>
        <dbReference type="ChEBI" id="CHEBI:16240"/>
        <dbReference type="ChEBI" id="CHEBI:29250"/>
    </reaction>
    <physiologicalReaction direction="left-to-right" evidence="18">
        <dbReference type="Rhea" id="RHEA:66017"/>
    </physiologicalReaction>
</comment>
<dbReference type="Gene3D" id="3.80.10.10">
    <property type="entry name" value="Ribonuclease Inhibitor"/>
    <property type="match status" value="1"/>
</dbReference>
<keyword evidence="11" id="KW-1133">Transmembrane helix</keyword>
<keyword evidence="9 26" id="KW-0732">Signal</keyword>
<dbReference type="GO" id="GO:0006979">
    <property type="term" value="P:response to oxidative stress"/>
    <property type="evidence" value="ECO:0007669"/>
    <property type="project" value="InterPro"/>
</dbReference>
<dbReference type="InterPro" id="IPR013783">
    <property type="entry name" value="Ig-like_fold"/>
</dbReference>
<feature type="signal peptide" evidence="26">
    <location>
        <begin position="1"/>
        <end position="16"/>
    </location>
</feature>
<evidence type="ECO:0000256" key="6">
    <source>
        <dbReference type="ARBA" id="ARBA00022617"/>
    </source>
</evidence>
<dbReference type="PRINTS" id="PR00457">
    <property type="entry name" value="ANPEROXIDASE"/>
</dbReference>
<keyword evidence="4" id="KW-1003">Cell membrane</keyword>
<dbReference type="InterPro" id="IPR003599">
    <property type="entry name" value="Ig_sub"/>
</dbReference>
<evidence type="ECO:0000256" key="9">
    <source>
        <dbReference type="ARBA" id="ARBA00022729"/>
    </source>
</evidence>
<dbReference type="InterPro" id="IPR019791">
    <property type="entry name" value="Haem_peroxidase_animal"/>
</dbReference>
<evidence type="ECO:0000256" key="26">
    <source>
        <dbReference type="SAM" id="SignalP"/>
    </source>
</evidence>
<evidence type="ECO:0000256" key="4">
    <source>
        <dbReference type="ARBA" id="ARBA00022475"/>
    </source>
</evidence>
<evidence type="ECO:0000256" key="17">
    <source>
        <dbReference type="ARBA" id="ARBA00023319"/>
    </source>
</evidence>
<evidence type="ECO:0000256" key="7">
    <source>
        <dbReference type="ARBA" id="ARBA00022692"/>
    </source>
</evidence>
<evidence type="ECO:0000256" key="24">
    <source>
        <dbReference type="ARBA" id="ARBA00069893"/>
    </source>
</evidence>
<dbReference type="FunFam" id="2.60.40.10:FF:000273">
    <property type="entry name" value="contactin-3 isoform X1"/>
    <property type="match status" value="1"/>
</dbReference>
<dbReference type="FunFam" id="1.10.640.10:FF:000001">
    <property type="entry name" value="Peroxidasin homolog"/>
    <property type="match status" value="1"/>
</dbReference>
<feature type="domain" description="Ig-like" evidence="27">
    <location>
        <begin position="237"/>
        <end position="326"/>
    </location>
</feature>
<keyword evidence="29" id="KW-1185">Reference proteome</keyword>
<dbReference type="GO" id="GO:0005615">
    <property type="term" value="C:extracellular space"/>
    <property type="evidence" value="ECO:0007669"/>
    <property type="project" value="TreeGrafter"/>
</dbReference>
<dbReference type="InterPro" id="IPR037120">
    <property type="entry name" value="Haem_peroxidase_sf_animal"/>
</dbReference>
<dbReference type="Ensembl" id="ENSCSAVT00000015978.1">
    <property type="protein sequence ID" value="ENSCSAVP00000015799.1"/>
    <property type="gene ID" value="ENSCSAVG00000009287.1"/>
</dbReference>
<dbReference type="GeneTree" id="ENSGT00940000168557"/>
<evidence type="ECO:0000256" key="13">
    <source>
        <dbReference type="ARBA" id="ARBA00023004"/>
    </source>
</evidence>
<dbReference type="InterPro" id="IPR003591">
    <property type="entry name" value="Leu-rich_rpt_typical-subtyp"/>
</dbReference>
<evidence type="ECO:0000256" key="23">
    <source>
        <dbReference type="ARBA" id="ARBA00061342"/>
    </source>
</evidence>
<evidence type="ECO:0000256" key="5">
    <source>
        <dbReference type="ARBA" id="ARBA00022614"/>
    </source>
</evidence>
<name>H2ZDY3_CIOSA</name>
<dbReference type="InterPro" id="IPR032675">
    <property type="entry name" value="LRR_dom_sf"/>
</dbReference>
<feature type="domain" description="Ig-like" evidence="27">
    <location>
        <begin position="372"/>
        <end position="460"/>
    </location>
</feature>